<feature type="compositionally biased region" description="Low complexity" evidence="1">
    <location>
        <begin position="131"/>
        <end position="146"/>
    </location>
</feature>
<feature type="region of interest" description="Disordered" evidence="1">
    <location>
        <begin position="433"/>
        <end position="518"/>
    </location>
</feature>
<organism evidence="2 3">
    <name type="scientific">Cutaneotrichosporon spelunceum</name>
    <dbReference type="NCBI Taxonomy" id="1672016"/>
    <lineage>
        <taxon>Eukaryota</taxon>
        <taxon>Fungi</taxon>
        <taxon>Dikarya</taxon>
        <taxon>Basidiomycota</taxon>
        <taxon>Agaricomycotina</taxon>
        <taxon>Tremellomycetes</taxon>
        <taxon>Trichosporonales</taxon>
        <taxon>Trichosporonaceae</taxon>
        <taxon>Cutaneotrichosporon</taxon>
    </lineage>
</organism>
<proteinExistence type="predicted"/>
<feature type="compositionally biased region" description="Low complexity" evidence="1">
    <location>
        <begin position="275"/>
        <end position="294"/>
    </location>
</feature>
<evidence type="ECO:0000313" key="2">
    <source>
        <dbReference type="EMBL" id="GMK54606.1"/>
    </source>
</evidence>
<accession>A0AAD3Y982</accession>
<evidence type="ECO:0000256" key="1">
    <source>
        <dbReference type="SAM" id="MobiDB-lite"/>
    </source>
</evidence>
<evidence type="ECO:0000313" key="3">
    <source>
        <dbReference type="Proteomes" id="UP001222932"/>
    </source>
</evidence>
<comment type="caution">
    <text evidence="2">The sequence shown here is derived from an EMBL/GenBank/DDBJ whole genome shotgun (WGS) entry which is preliminary data.</text>
</comment>
<keyword evidence="3" id="KW-1185">Reference proteome</keyword>
<dbReference type="EMBL" id="BTCM01000001">
    <property type="protein sequence ID" value="GMK54606.1"/>
    <property type="molecule type" value="Genomic_DNA"/>
</dbReference>
<name>A0AAD3Y982_9TREE</name>
<feature type="region of interest" description="Disordered" evidence="1">
    <location>
        <begin position="275"/>
        <end position="308"/>
    </location>
</feature>
<dbReference type="AlphaFoldDB" id="A0AAD3Y982"/>
<feature type="region of interest" description="Disordered" evidence="1">
    <location>
        <begin position="119"/>
        <end position="157"/>
    </location>
</feature>
<sequence>MLLRLLPTPSPSQPTPPTILFTLPLPNSPYTSRALPLPPNLLAHRSLCLQEDIECGNVLLGDKATWVSGIVDNVTFSLPHSTILVHLVDGRTLNVDLSDDCVATLHRVVREVQLSFAAAAAPPPTPPPTASPAASPRSSMSSERSACGSTLSPASAAGRRTPGALLFSLLSPLLPASPRAQTPAHVAAHQQPARAHRRQARSLLVDAYRRYVLPALKERLPAHYLVWAIQSEAESKMDEFVALRDDICHMLSKMGIAFDPAAKCSLSSSITLRSPSMSEHSSVSSGSEFGDSSSNYDKESDPSSPTGLLVRLPAAHTIPLRFRTGYSQLVARVSELAGRVNSINQLATRYEREESKRKCLDQLDLQRDAEKAVRRAFSNRLLPAANAHSALPIRRSSLNKSTTAEDVERAAKLPIGLGLAHIPEDDYAICSDSEMESLSEPELTDDRSSVSGSPEPQTPVYDSDEAPPLIPSRSDDSLSDRDDWDREAAPSPEPEFVCRKANPVSQNAKRPEAPPPIVALPWPALDVF</sequence>
<protein>
    <submittedName>
        <fullName evidence="2">Uncharacterized protein</fullName>
    </submittedName>
</protein>
<reference evidence="2" key="1">
    <citation type="journal article" date="2023" name="BMC Genomics">
        <title>Chromosome-level genome assemblies of Cutaneotrichosporon spp. (Trichosporonales, Basidiomycota) reveal imbalanced evolution between nucleotide sequences and chromosome synteny.</title>
        <authorList>
            <person name="Kobayashi Y."/>
            <person name="Kayamori A."/>
            <person name="Aoki K."/>
            <person name="Shiwa Y."/>
            <person name="Matsutani M."/>
            <person name="Fujita N."/>
            <person name="Sugita T."/>
            <person name="Iwasaki W."/>
            <person name="Tanaka N."/>
            <person name="Takashima M."/>
        </authorList>
    </citation>
    <scope>NUCLEOTIDE SEQUENCE</scope>
    <source>
        <strain evidence="2">HIS016</strain>
    </source>
</reference>
<dbReference type="Proteomes" id="UP001222932">
    <property type="component" value="Unassembled WGS sequence"/>
</dbReference>
<reference evidence="2" key="2">
    <citation type="submission" date="2023-06" db="EMBL/GenBank/DDBJ databases">
        <authorList>
            <person name="Kobayashi Y."/>
            <person name="Kayamori A."/>
            <person name="Aoki K."/>
            <person name="Shiwa Y."/>
            <person name="Fujita N."/>
            <person name="Sugita T."/>
            <person name="Iwasaki W."/>
            <person name="Tanaka N."/>
            <person name="Takashima M."/>
        </authorList>
    </citation>
    <scope>NUCLEOTIDE SEQUENCE</scope>
    <source>
        <strain evidence="2">HIS016</strain>
    </source>
</reference>
<feature type="compositionally biased region" description="Basic and acidic residues" evidence="1">
    <location>
        <begin position="473"/>
        <end position="488"/>
    </location>
</feature>
<gene>
    <name evidence="2" type="ORF">CspeluHIS016_0111920</name>
</gene>
<feature type="compositionally biased region" description="Pro residues" evidence="1">
    <location>
        <begin position="121"/>
        <end position="130"/>
    </location>
</feature>
<feature type="compositionally biased region" description="Acidic residues" evidence="1">
    <location>
        <begin position="433"/>
        <end position="443"/>
    </location>
</feature>